<gene>
    <name evidence="1" type="ORF">L6452_42855</name>
</gene>
<keyword evidence="2" id="KW-1185">Reference proteome</keyword>
<dbReference type="EMBL" id="CM042063">
    <property type="protein sequence ID" value="KAI3667786.1"/>
    <property type="molecule type" value="Genomic_DNA"/>
</dbReference>
<proteinExistence type="predicted"/>
<evidence type="ECO:0000313" key="2">
    <source>
        <dbReference type="Proteomes" id="UP001055879"/>
    </source>
</evidence>
<comment type="caution">
    <text evidence="1">The sequence shown here is derived from an EMBL/GenBank/DDBJ whole genome shotgun (WGS) entry which is preliminary data.</text>
</comment>
<dbReference type="Proteomes" id="UP001055879">
    <property type="component" value="Linkage Group LG17"/>
</dbReference>
<name>A0ACB8XNJ7_ARCLA</name>
<reference evidence="2" key="1">
    <citation type="journal article" date="2022" name="Mol. Ecol. Resour.">
        <title>The genomes of chicory, endive, great burdock and yacon provide insights into Asteraceae palaeo-polyploidization history and plant inulin production.</title>
        <authorList>
            <person name="Fan W."/>
            <person name="Wang S."/>
            <person name="Wang H."/>
            <person name="Wang A."/>
            <person name="Jiang F."/>
            <person name="Liu H."/>
            <person name="Zhao H."/>
            <person name="Xu D."/>
            <person name="Zhang Y."/>
        </authorList>
    </citation>
    <scope>NUCLEOTIDE SEQUENCE [LARGE SCALE GENOMIC DNA]</scope>
    <source>
        <strain evidence="2">cv. Niubang</strain>
    </source>
</reference>
<sequence>MPKELLTLSFHFPIFFYSFFSLITTTHITLPIETVEIEAPPFSTMEARFFFIFIICFFSINKCSSSSDSVQISPLNDQVEKVQVTFYYESLCPYCENFIVNYLIDVFTEGIDAIADVKLFPYGNAKVNSNGNITCQHGEQECLLNTVEACAINTWPDVHDHFPFIFCVERYLYYDKFDKWESCFEELSLDPKLVKDCYNSGYGNQLELQYAAETNALQPPKKYVPWVVVDGKPLYDDYVYIITNICRAYKGPTLPKACLRCLASSASTIGIGTPEDKVIPLHPVTYADKPAASPYPLLSKIRSFLMFN</sequence>
<organism evidence="1 2">
    <name type="scientific">Arctium lappa</name>
    <name type="common">Greater burdock</name>
    <name type="synonym">Lappa major</name>
    <dbReference type="NCBI Taxonomy" id="4217"/>
    <lineage>
        <taxon>Eukaryota</taxon>
        <taxon>Viridiplantae</taxon>
        <taxon>Streptophyta</taxon>
        <taxon>Embryophyta</taxon>
        <taxon>Tracheophyta</taxon>
        <taxon>Spermatophyta</taxon>
        <taxon>Magnoliopsida</taxon>
        <taxon>eudicotyledons</taxon>
        <taxon>Gunneridae</taxon>
        <taxon>Pentapetalae</taxon>
        <taxon>asterids</taxon>
        <taxon>campanulids</taxon>
        <taxon>Asterales</taxon>
        <taxon>Asteraceae</taxon>
        <taxon>Carduoideae</taxon>
        <taxon>Cardueae</taxon>
        <taxon>Arctiinae</taxon>
        <taxon>Arctium</taxon>
    </lineage>
</organism>
<evidence type="ECO:0000313" key="1">
    <source>
        <dbReference type="EMBL" id="KAI3667786.1"/>
    </source>
</evidence>
<protein>
    <submittedName>
        <fullName evidence="1">Uncharacterized protein</fullName>
    </submittedName>
</protein>
<accession>A0ACB8XNJ7</accession>
<reference evidence="1 2" key="2">
    <citation type="journal article" date="2022" name="Mol. Ecol. Resour.">
        <title>The genomes of chicory, endive, great burdock and yacon provide insights into Asteraceae paleo-polyploidization history and plant inulin production.</title>
        <authorList>
            <person name="Fan W."/>
            <person name="Wang S."/>
            <person name="Wang H."/>
            <person name="Wang A."/>
            <person name="Jiang F."/>
            <person name="Liu H."/>
            <person name="Zhao H."/>
            <person name="Xu D."/>
            <person name="Zhang Y."/>
        </authorList>
    </citation>
    <scope>NUCLEOTIDE SEQUENCE [LARGE SCALE GENOMIC DNA]</scope>
    <source>
        <strain evidence="2">cv. Niubang</strain>
    </source>
</reference>